<dbReference type="InterPro" id="IPR023213">
    <property type="entry name" value="CAT-like_dom_sf"/>
</dbReference>
<evidence type="ECO:0000313" key="2">
    <source>
        <dbReference type="Proteomes" id="UP000760494"/>
    </source>
</evidence>
<dbReference type="Proteomes" id="UP000760494">
    <property type="component" value="Unassembled WGS sequence"/>
</dbReference>
<dbReference type="GO" id="GO:0008080">
    <property type="term" value="F:N-acetyltransferase activity"/>
    <property type="evidence" value="ECO:0007669"/>
    <property type="project" value="TreeGrafter"/>
</dbReference>
<proteinExistence type="predicted"/>
<dbReference type="PANTHER" id="PTHR28037">
    <property type="entry name" value="ALCOHOL O-ACETYLTRANSFERASE 1-RELATED"/>
    <property type="match status" value="1"/>
</dbReference>
<protein>
    <submittedName>
        <fullName evidence="1">Uncharacterized protein</fullName>
    </submittedName>
</protein>
<reference evidence="1" key="1">
    <citation type="submission" date="2019-05" db="EMBL/GenBank/DDBJ databases">
        <authorList>
            <person name="Piombo E."/>
        </authorList>
    </citation>
    <scope>NUCLEOTIDE SEQUENCE</scope>
    <source>
        <strain evidence="1">C2S</strain>
    </source>
</reference>
<dbReference type="SUPFAM" id="SSF52777">
    <property type="entry name" value="CoA-dependent acyltransferases"/>
    <property type="match status" value="1"/>
</dbReference>
<dbReference type="AlphaFoldDB" id="A0A2H3RXQ4"/>
<dbReference type="Pfam" id="PF07247">
    <property type="entry name" value="AATase"/>
    <property type="match status" value="1"/>
</dbReference>
<dbReference type="InterPro" id="IPR010828">
    <property type="entry name" value="Atf2/Sli1-like"/>
</dbReference>
<dbReference type="Gene3D" id="3.30.559.10">
    <property type="entry name" value="Chloramphenicol acetyltransferase-like domain"/>
    <property type="match status" value="1"/>
</dbReference>
<evidence type="ECO:0000313" key="1">
    <source>
        <dbReference type="EMBL" id="VTT82719.1"/>
    </source>
</evidence>
<dbReference type="PANTHER" id="PTHR28037:SF1">
    <property type="entry name" value="ALCOHOL O-ACETYLTRANSFERASE 1-RELATED"/>
    <property type="match status" value="1"/>
</dbReference>
<dbReference type="EMBL" id="CABFJX010000416">
    <property type="protein sequence ID" value="VTT82719.1"/>
    <property type="molecule type" value="Genomic_DNA"/>
</dbReference>
<sequence length="475" mass="52465">MPAKTEFLRYASPNEMRTIAREDVGYYNAVVIGAVYDFADGINVKSPSTYFHALKRCIEEHPFFCVTVGDRNTDKGFYERVASINVEEHISFAEDKNAEADSLEAIARSMETEIDRPFVSGIPPWRIVILPLGPSQCHVAFSFSHTIGDGITGVAFHKTFLAGLRETPATEPSSIIAPTDKPLPEPFDTAERLPISWSFLLAPVLAEYMPYFLVRLFGLRVSASFVDEGTWTAAPIFFNPETYHNKLKIRQIEASQVNKVVQLARTHDARLSGVMHQLITRALSKAVQDNNVTNVTNFVAQTAINMRRSIGMSNDVASDIVSGSYTIHLRSAATGPLTEQEWASAAEATKEFAMTSTKLEDNAIGLLRYVPSMRKWTLGKIGKKRDSSYEFSNVGVFDSDNANNDKVKVSKMTFAQPGHVGGCPICFNIASVKNGDLVYTVTWQPGALGLGDEAAEERIVEEICDQVQRGFNEIA</sequence>
<comment type="caution">
    <text evidence="1">The sequence shown here is derived from an EMBL/GenBank/DDBJ whole genome shotgun (WGS) entry which is preliminary data.</text>
</comment>
<accession>A0A2H3RXQ4</accession>
<organism evidence="1 2">
    <name type="scientific">Fusarium fujikuroi</name>
    <name type="common">Bakanae and foot rot disease fungus</name>
    <name type="synonym">Gibberella fujikuroi</name>
    <dbReference type="NCBI Taxonomy" id="5127"/>
    <lineage>
        <taxon>Eukaryota</taxon>
        <taxon>Fungi</taxon>
        <taxon>Dikarya</taxon>
        <taxon>Ascomycota</taxon>
        <taxon>Pezizomycotina</taxon>
        <taxon>Sordariomycetes</taxon>
        <taxon>Hypocreomycetidae</taxon>
        <taxon>Hypocreales</taxon>
        <taxon>Nectriaceae</taxon>
        <taxon>Fusarium</taxon>
        <taxon>Fusarium fujikuroi species complex</taxon>
    </lineage>
</organism>
<name>A0A2H3RXQ4_FUSFU</name>
<dbReference type="InterPro" id="IPR052058">
    <property type="entry name" value="Alcohol_O-acetyltransferase"/>
</dbReference>
<gene>
    <name evidence="1" type="ORF">C2S_12627</name>
</gene>